<dbReference type="Pfam" id="PF03542">
    <property type="entry name" value="Tuberin"/>
    <property type="match status" value="1"/>
</dbReference>
<sequence>MSRQQDDAQRPIRQRSQTTLNPFHWRRGRVEAVPSPAAGPVVSPALSLEALIEALTPPAVPSLNYARALSTALSGRAPIPHLAILSPVVASLCSSESPVSLQVAGYDILASYWENSGSAVLTTADRLSCLSLFLDPTVPWSQELWEARFKALLALIHSGAETTGLEGQLLKVLRSWIEGAFQGLTQEHSSVDERPERQRSLEALTALLIALVGKPEFVSRLSADDTAGVLELWEGLLHRALLVPAEQVAFISPPASPSYDSRATSPQRVTIIHRRHQSSTSLSQLTPAKHPADLAVDAYLTYLSKRLKALAPTHLRTILPLLFRSLAFYATPLPRLSLDPHSPHQSPLEKRITEMLQMLVTGAYSTSCTVLMKQYFYPKSSDTRVAIQTTMGAVRTLRESTRRVLVNRLARSYISRSSSMTYTPSGAPTHLNLERGLMERAWSKDESASWDLIRFRRVLCSAIKAWVDRDIDLHPNAVGSPKEVVLYEVAAILKDLVQAYDEGGDAEEIDDEEIIAAGDILQELVDYVRSLKNHDGGRLPISLSATDTSSPLLSAISTLLSQDLRTTPLYPVLPSVILSIAEHLADSDTDELLKVMHIRQYLTPTSPLWLEYWGKILAMPGLFTSIRPLTRQRAMKELQAVWEFVNDIPGYRRPLAEIVYTFWKQHVSTDEAEDMVVTVVWRVLGDEVVLRTAEAQAHYGDGEEHRQEELQDDVLSFLIDAAQQKREDDDDTISVRTFDTQSPSPPSQLPSSVSSPMTPRGGTELLLGGSSKERESTIPSVMSLLSSFTSATSSRSQSQPRQASEQSAPVDSPVPQVPPTSSLPHTVGAVVSLVTIFSQLSFTPLILHQQNVDLAVRVFRILVDLLGTAGCVRAKLTCLQFLMRLRVDRDHRLYYTNADHDKDGHIHSLASLINRVGDASGGNHAGDADHVRLRARPQERVDRSRRPSRGRGGQPRADPSRSRSRAPRIIPVPPIVLKARDPIWSLPENLPFTVEDADTPSEGLTSYDPADPDKRLVLPFSKYLGKLIEIIQTEKEWEILSYVLVHLPTQLANKHILCGPRSGVAVAELLGVLCSGISEGKLAAHVERWPEGIISRDAHGLAYHTLTVLISYKPCFKDVQQHHHLVEVFLMGLSGQPSTIKCCLNALALSAFELQPSMTRYLSRILEKLSQIMTNPVMAIDIIDFLAIVGSIPALHANFTEADYKMVFGVALQYLHHHNHPDPSLTISWTLSQHMQIMSYYVVYIWFLAVKFPDRPRHVKFITRQLLLANKSTDEVDEPAEVCFDWLARYTYASADPRPASSMLNDIVTNPAVQQPQEAATSEKTWIVGHSVVTIRTLARRGWIEVLSRRASGLTKFLCRAENVPMIPLGDVDPDMPSVVASLVMDRGVHPPGFTSTRAKPRALSLEASDAGPIIHHLHETLAHADQGADESLRPDPITGYVWSGTAPSQRRKEVSIDPGYFALQLAPYPDNIPVARGRIVTDTSKLASFTRMLDRTPVIDTHKIGIMYVAPGQVDETEILRNSHGSPAYSRFLAGLGRLINLRGQVDVYAGGLDPDEGDGEYAYAWWDDIGQILFHTATLMPSNIDERCTNKKRHIGNDFVRIIWNDSGTAYKFDTLATQFQFVNIVIEPHSRGAIAAFSNNVHESEYFKVVVQRAPGMTEFLPIGDFKLISAQNLPPLVRQLCLLADWFVSIFQHTQKDTIQEEMITNWRSRLQHIKRFRAQMGQPEMPPEPTEEGVTGQQYHRDFTTAY</sequence>
<dbReference type="GO" id="GO:0051056">
    <property type="term" value="P:regulation of small GTPase mediated signal transduction"/>
    <property type="evidence" value="ECO:0007669"/>
    <property type="project" value="InterPro"/>
</dbReference>
<dbReference type="STRING" id="914234.M2QSQ5"/>
<dbReference type="OrthoDB" id="19311at2759"/>
<dbReference type="FunFam" id="3.40.50.11210:FF:000007">
    <property type="entry name" value="Tuberous sclerosis 2"/>
    <property type="match status" value="1"/>
</dbReference>
<dbReference type="PROSITE" id="PS50085">
    <property type="entry name" value="RAPGAP"/>
    <property type="match status" value="1"/>
</dbReference>
<dbReference type="GO" id="GO:0033596">
    <property type="term" value="C:TSC1-TSC2 complex"/>
    <property type="evidence" value="ECO:0007669"/>
    <property type="project" value="TreeGrafter"/>
</dbReference>
<dbReference type="InterPro" id="IPR027107">
    <property type="entry name" value="Tuberin/Ral-act_asu"/>
</dbReference>
<feature type="region of interest" description="Disordered" evidence="2">
    <location>
        <begin position="724"/>
        <end position="774"/>
    </location>
</feature>
<proteinExistence type="predicted"/>
<keyword evidence="1" id="KW-0343">GTPase activation</keyword>
<evidence type="ECO:0000313" key="5">
    <source>
        <dbReference type="Proteomes" id="UP000016930"/>
    </source>
</evidence>
<evidence type="ECO:0000313" key="4">
    <source>
        <dbReference type="EMBL" id="EMD35070.1"/>
    </source>
</evidence>
<feature type="region of interest" description="Disordered" evidence="2">
    <location>
        <begin position="1"/>
        <end position="20"/>
    </location>
</feature>
<dbReference type="GO" id="GO:0005634">
    <property type="term" value="C:nucleus"/>
    <property type="evidence" value="ECO:0007669"/>
    <property type="project" value="InterPro"/>
</dbReference>
<gene>
    <name evidence="4" type="ORF">CERSUDRAFT_139903</name>
</gene>
<dbReference type="EMBL" id="KB445801">
    <property type="protein sequence ID" value="EMD35070.1"/>
    <property type="molecule type" value="Genomic_DNA"/>
</dbReference>
<evidence type="ECO:0000259" key="3">
    <source>
        <dbReference type="PROSITE" id="PS50085"/>
    </source>
</evidence>
<feature type="region of interest" description="Disordered" evidence="2">
    <location>
        <begin position="789"/>
        <end position="821"/>
    </location>
</feature>
<name>M2QSQ5_CERS8</name>
<feature type="compositionally biased region" description="Low complexity" evidence="2">
    <location>
        <begin position="789"/>
        <end position="809"/>
    </location>
</feature>
<accession>M2QSQ5</accession>
<reference evidence="4 5" key="1">
    <citation type="journal article" date="2012" name="Proc. Natl. Acad. Sci. U.S.A.">
        <title>Comparative genomics of Ceriporiopsis subvermispora and Phanerochaete chrysosporium provide insight into selective ligninolysis.</title>
        <authorList>
            <person name="Fernandez-Fueyo E."/>
            <person name="Ruiz-Duenas F.J."/>
            <person name="Ferreira P."/>
            <person name="Floudas D."/>
            <person name="Hibbett D.S."/>
            <person name="Canessa P."/>
            <person name="Larrondo L.F."/>
            <person name="James T.Y."/>
            <person name="Seelenfreund D."/>
            <person name="Lobos S."/>
            <person name="Polanco R."/>
            <person name="Tello M."/>
            <person name="Honda Y."/>
            <person name="Watanabe T."/>
            <person name="Watanabe T."/>
            <person name="Ryu J.S."/>
            <person name="Kubicek C.P."/>
            <person name="Schmoll M."/>
            <person name="Gaskell J."/>
            <person name="Hammel K.E."/>
            <person name="St John F.J."/>
            <person name="Vanden Wymelenberg A."/>
            <person name="Sabat G."/>
            <person name="Splinter BonDurant S."/>
            <person name="Syed K."/>
            <person name="Yadav J.S."/>
            <person name="Doddapaneni H."/>
            <person name="Subramanian V."/>
            <person name="Lavin J.L."/>
            <person name="Oguiza J.A."/>
            <person name="Perez G."/>
            <person name="Pisabarro A.G."/>
            <person name="Ramirez L."/>
            <person name="Santoyo F."/>
            <person name="Master E."/>
            <person name="Coutinho P.M."/>
            <person name="Henrissat B."/>
            <person name="Lombard V."/>
            <person name="Magnuson J.K."/>
            <person name="Kuees U."/>
            <person name="Hori C."/>
            <person name="Igarashi K."/>
            <person name="Samejima M."/>
            <person name="Held B.W."/>
            <person name="Barry K.W."/>
            <person name="LaButti K.M."/>
            <person name="Lapidus A."/>
            <person name="Lindquist E.A."/>
            <person name="Lucas S.M."/>
            <person name="Riley R."/>
            <person name="Salamov A.A."/>
            <person name="Hoffmeister D."/>
            <person name="Schwenk D."/>
            <person name="Hadar Y."/>
            <person name="Yarden O."/>
            <person name="de Vries R.P."/>
            <person name="Wiebenga A."/>
            <person name="Stenlid J."/>
            <person name="Eastwood D."/>
            <person name="Grigoriev I.V."/>
            <person name="Berka R.M."/>
            <person name="Blanchette R.A."/>
            <person name="Kersten P."/>
            <person name="Martinez A.T."/>
            <person name="Vicuna R."/>
            <person name="Cullen D."/>
        </authorList>
    </citation>
    <scope>NUCLEOTIDE SEQUENCE [LARGE SCALE GENOMIC DNA]</scope>
    <source>
        <strain evidence="4 5">B</strain>
    </source>
</reference>
<dbReference type="Proteomes" id="UP000016930">
    <property type="component" value="Unassembled WGS sequence"/>
</dbReference>
<protein>
    <recommendedName>
        <fullName evidence="3">Rap-GAP domain-containing protein</fullName>
    </recommendedName>
</protein>
<dbReference type="InterPro" id="IPR000331">
    <property type="entry name" value="Rap/Ran_GAP_dom"/>
</dbReference>
<feature type="compositionally biased region" description="Basic and acidic residues" evidence="2">
    <location>
        <begin position="1"/>
        <end position="10"/>
    </location>
</feature>
<feature type="domain" description="Rap-GAP" evidence="3">
    <location>
        <begin position="1491"/>
        <end position="1729"/>
    </location>
</feature>
<dbReference type="Gene3D" id="3.40.50.11210">
    <property type="entry name" value="Rap/Ran-GAP"/>
    <property type="match status" value="1"/>
</dbReference>
<feature type="region of interest" description="Disordered" evidence="2">
    <location>
        <begin position="1726"/>
        <end position="1752"/>
    </location>
</feature>
<dbReference type="SUPFAM" id="SSF111347">
    <property type="entry name" value="Rap/Ran-GAP"/>
    <property type="match status" value="1"/>
</dbReference>
<dbReference type="GO" id="GO:0005096">
    <property type="term" value="F:GTPase activator activity"/>
    <property type="evidence" value="ECO:0007669"/>
    <property type="project" value="UniProtKB-KW"/>
</dbReference>
<evidence type="ECO:0000256" key="2">
    <source>
        <dbReference type="SAM" id="MobiDB-lite"/>
    </source>
</evidence>
<dbReference type="PANTHER" id="PTHR10063">
    <property type="entry name" value="TUBERIN"/>
    <property type="match status" value="1"/>
</dbReference>
<keyword evidence="5" id="KW-1185">Reference proteome</keyword>
<dbReference type="InterPro" id="IPR035974">
    <property type="entry name" value="Rap/Ran-GAP_sf"/>
</dbReference>
<dbReference type="HOGENOM" id="CLU_001124_0_0_1"/>
<evidence type="ECO:0000256" key="1">
    <source>
        <dbReference type="ARBA" id="ARBA00022468"/>
    </source>
</evidence>
<feature type="compositionally biased region" description="Basic and acidic residues" evidence="2">
    <location>
        <begin position="926"/>
        <end position="945"/>
    </location>
</feature>
<dbReference type="PANTHER" id="PTHR10063:SF0">
    <property type="entry name" value="TUBERIN"/>
    <property type="match status" value="1"/>
</dbReference>
<dbReference type="GO" id="GO:0032007">
    <property type="term" value="P:negative regulation of TOR signaling"/>
    <property type="evidence" value="ECO:0007669"/>
    <property type="project" value="TreeGrafter"/>
</dbReference>
<organism evidence="4 5">
    <name type="scientific">Ceriporiopsis subvermispora (strain B)</name>
    <name type="common">White-rot fungus</name>
    <name type="synonym">Gelatoporia subvermispora</name>
    <dbReference type="NCBI Taxonomy" id="914234"/>
    <lineage>
        <taxon>Eukaryota</taxon>
        <taxon>Fungi</taxon>
        <taxon>Dikarya</taxon>
        <taxon>Basidiomycota</taxon>
        <taxon>Agaricomycotina</taxon>
        <taxon>Agaricomycetes</taxon>
        <taxon>Polyporales</taxon>
        <taxon>Gelatoporiaceae</taxon>
        <taxon>Gelatoporia</taxon>
    </lineage>
</organism>
<dbReference type="Pfam" id="PF02145">
    <property type="entry name" value="Rap_GAP"/>
    <property type="match status" value="1"/>
</dbReference>
<feature type="region of interest" description="Disordered" evidence="2">
    <location>
        <begin position="920"/>
        <end position="966"/>
    </location>
</feature>
<dbReference type="InterPro" id="IPR018515">
    <property type="entry name" value="Tuberin-type_domain"/>
</dbReference>